<accession>A0ABT2XKT5</accession>
<proteinExistence type="predicted"/>
<dbReference type="EMBL" id="JAHWBK010000015">
    <property type="protein sequence ID" value="MCV0326524.1"/>
    <property type="molecule type" value="Genomic_DNA"/>
</dbReference>
<evidence type="ECO:0000313" key="1">
    <source>
        <dbReference type="EMBL" id="MCV0326524.1"/>
    </source>
</evidence>
<dbReference type="RefSeq" id="WP_197612539.1">
    <property type="nucleotide sequence ID" value="NZ_CP155568.1"/>
</dbReference>
<comment type="caution">
    <text evidence="1">The sequence shown here is derived from an EMBL/GenBank/DDBJ whole genome shotgun (WGS) entry which is preliminary data.</text>
</comment>
<name>A0ABT2XKT5_9GAMM</name>
<gene>
    <name evidence="1" type="ORF">KYJ44_19600</name>
</gene>
<organism evidence="1 2">
    <name type="scientific">Stenotrophomonas riyadhensis</name>
    <dbReference type="NCBI Taxonomy" id="2859893"/>
    <lineage>
        <taxon>Bacteria</taxon>
        <taxon>Pseudomonadati</taxon>
        <taxon>Pseudomonadota</taxon>
        <taxon>Gammaproteobacteria</taxon>
        <taxon>Lysobacterales</taxon>
        <taxon>Lysobacteraceae</taxon>
        <taxon>Stenotrophomonas</taxon>
    </lineage>
</organism>
<keyword evidence="2" id="KW-1185">Reference proteome</keyword>
<protein>
    <submittedName>
        <fullName evidence="1">Uncharacterized protein</fullName>
    </submittedName>
</protein>
<sequence length="71" mass="7938">MAKIDAEWLEDFDEALLGLFAVGHSDAGMDEYLLNCYANLQPREAAMAFGNDYDLPRTPFLWPMPGLALQS</sequence>
<dbReference type="Proteomes" id="UP001208054">
    <property type="component" value="Unassembled WGS sequence"/>
</dbReference>
<evidence type="ECO:0000313" key="2">
    <source>
        <dbReference type="Proteomes" id="UP001208054"/>
    </source>
</evidence>
<reference evidence="1 2" key="1">
    <citation type="submission" date="2021-07" db="EMBL/GenBank/DDBJ databases">
        <title>Clinical implication of Pseudomonas aeruginosa: further insight on the antimicrobial resistance.</title>
        <authorList>
            <person name="Macori G."/>
            <person name="Fanning S."/>
            <person name="Alqahtani A."/>
        </authorList>
    </citation>
    <scope>NUCLEOTIDE SEQUENCE [LARGE SCALE GENOMIC DNA]</scope>
    <source>
        <strain evidence="1 2">CFS3442</strain>
    </source>
</reference>